<reference evidence="1" key="1">
    <citation type="journal article" date="2015" name="Nature">
        <title>Complex archaea that bridge the gap between prokaryotes and eukaryotes.</title>
        <authorList>
            <person name="Spang A."/>
            <person name="Saw J.H."/>
            <person name="Jorgensen S.L."/>
            <person name="Zaremba-Niedzwiedzka K."/>
            <person name="Martijn J."/>
            <person name="Lind A.E."/>
            <person name="van Eijk R."/>
            <person name="Schleper C."/>
            <person name="Guy L."/>
            <person name="Ettema T.J."/>
        </authorList>
    </citation>
    <scope>NUCLEOTIDE SEQUENCE</scope>
</reference>
<gene>
    <name evidence="1" type="ORF">LCGC14_2741260</name>
</gene>
<sequence>MPKCPLCDKLAPKHHFIEVEIGCDDCGSHPALECPNCNELIDLVYNELEEDSMILIFHRRVCKAPSPAQSDTVSVKISASMDGEFHTLGNLAFPNKQMWSKFIAALQRGMTNIKDMEVEIENIPDKDEVVTVDPKKVVAPK</sequence>
<evidence type="ECO:0000313" key="1">
    <source>
        <dbReference type="EMBL" id="KKK88625.1"/>
    </source>
</evidence>
<name>A0A0F8ZRI2_9ZZZZ</name>
<dbReference type="AlphaFoldDB" id="A0A0F8ZRI2"/>
<protein>
    <submittedName>
        <fullName evidence="1">Uncharacterized protein</fullName>
    </submittedName>
</protein>
<proteinExistence type="predicted"/>
<comment type="caution">
    <text evidence="1">The sequence shown here is derived from an EMBL/GenBank/DDBJ whole genome shotgun (WGS) entry which is preliminary data.</text>
</comment>
<organism evidence="1">
    <name type="scientific">marine sediment metagenome</name>
    <dbReference type="NCBI Taxonomy" id="412755"/>
    <lineage>
        <taxon>unclassified sequences</taxon>
        <taxon>metagenomes</taxon>
        <taxon>ecological metagenomes</taxon>
    </lineage>
</organism>
<accession>A0A0F8ZRI2</accession>
<dbReference type="EMBL" id="LAZR01049870">
    <property type="protein sequence ID" value="KKK88625.1"/>
    <property type="molecule type" value="Genomic_DNA"/>
</dbReference>